<keyword evidence="6 9" id="KW-0249">Electron transport</keyword>
<keyword evidence="3 9" id="KW-0813">Transport</keyword>
<dbReference type="PANTHER" id="PTHR12022:SF0">
    <property type="entry name" value="CYTOCHROME B-C1 COMPLEX SUBUNIT 7"/>
    <property type="match status" value="1"/>
</dbReference>
<evidence type="ECO:0000256" key="2">
    <source>
        <dbReference type="ARBA" id="ARBA00008554"/>
    </source>
</evidence>
<organism evidence="10 11">
    <name type="scientific">Macrolepiota fuliginosa MF-IS2</name>
    <dbReference type="NCBI Taxonomy" id="1400762"/>
    <lineage>
        <taxon>Eukaryota</taxon>
        <taxon>Fungi</taxon>
        <taxon>Dikarya</taxon>
        <taxon>Basidiomycota</taxon>
        <taxon>Agaricomycotina</taxon>
        <taxon>Agaricomycetes</taxon>
        <taxon>Agaricomycetidae</taxon>
        <taxon>Agaricales</taxon>
        <taxon>Agaricineae</taxon>
        <taxon>Agaricaceae</taxon>
        <taxon>Macrolepiota</taxon>
    </lineage>
</organism>
<keyword evidence="8 9" id="KW-0472">Membrane</keyword>
<keyword evidence="4 9" id="KW-0679">Respiratory chain</keyword>
<dbReference type="OrthoDB" id="425749at2759"/>
<dbReference type="GO" id="GO:0006122">
    <property type="term" value="P:mitochondrial electron transport, ubiquinol to cytochrome c"/>
    <property type="evidence" value="ECO:0007669"/>
    <property type="project" value="InterPro"/>
</dbReference>
<accession>A0A9P6C4E5</accession>
<evidence type="ECO:0000256" key="8">
    <source>
        <dbReference type="ARBA" id="ARBA00023136"/>
    </source>
</evidence>
<dbReference type="FunFam" id="1.10.1090.10:FF:000001">
    <property type="entry name" value="Cytochrome b-c1 complex subunit 7"/>
    <property type="match status" value="1"/>
</dbReference>
<dbReference type="EMBL" id="MU151164">
    <property type="protein sequence ID" value="KAF9448359.1"/>
    <property type="molecule type" value="Genomic_DNA"/>
</dbReference>
<dbReference type="PANTHER" id="PTHR12022">
    <property type="entry name" value="UBIQUINOL-CYTOCHROME C REDUCTASE COMPLEX 14 KD PROTEIN"/>
    <property type="match status" value="1"/>
</dbReference>
<dbReference type="InterPro" id="IPR036544">
    <property type="entry name" value="QCR7_sf"/>
</dbReference>
<evidence type="ECO:0000256" key="9">
    <source>
        <dbReference type="PIRNR" id="PIRNR000022"/>
    </source>
</evidence>
<protein>
    <recommendedName>
        <fullName evidence="9">Cytochrome b-c1 complex subunit 7</fullName>
    </recommendedName>
</protein>
<evidence type="ECO:0000313" key="10">
    <source>
        <dbReference type="EMBL" id="KAF9448359.1"/>
    </source>
</evidence>
<proteinExistence type="inferred from homology"/>
<sequence>MFGPLGFSLAPYIQSSKTLTSWVKPLANWYANAAGYRQYGFKYDDLLVEENEPVQKALSRLTPREHYDRAFRLKRASQASILHKPLEKNEWTPAAEDVRYLKPHVLEVMKEDAERHKWDTVVVEKK</sequence>
<dbReference type="Pfam" id="PF02271">
    <property type="entry name" value="UCR_14kD"/>
    <property type="match status" value="1"/>
</dbReference>
<dbReference type="GO" id="GO:0005743">
    <property type="term" value="C:mitochondrial inner membrane"/>
    <property type="evidence" value="ECO:0007669"/>
    <property type="project" value="UniProtKB-SubCell"/>
</dbReference>
<comment type="caution">
    <text evidence="10">The sequence shown here is derived from an EMBL/GenBank/DDBJ whole genome shotgun (WGS) entry which is preliminary data.</text>
</comment>
<dbReference type="Gene3D" id="1.10.1090.10">
    <property type="entry name" value="Cytochrome b-c1 complex subunit 7"/>
    <property type="match status" value="1"/>
</dbReference>
<evidence type="ECO:0000256" key="3">
    <source>
        <dbReference type="ARBA" id="ARBA00022448"/>
    </source>
</evidence>
<dbReference type="SUPFAM" id="SSF81524">
    <property type="entry name" value="14 kDa protein of cytochrome bc1 complex (Ubiquinol-cytochrome c reductase)"/>
    <property type="match status" value="1"/>
</dbReference>
<reference evidence="10" key="1">
    <citation type="submission" date="2020-11" db="EMBL/GenBank/DDBJ databases">
        <authorList>
            <consortium name="DOE Joint Genome Institute"/>
            <person name="Ahrendt S."/>
            <person name="Riley R."/>
            <person name="Andreopoulos W."/>
            <person name="Labutti K."/>
            <person name="Pangilinan J."/>
            <person name="Ruiz-Duenas F.J."/>
            <person name="Barrasa J.M."/>
            <person name="Sanchez-Garcia M."/>
            <person name="Camarero S."/>
            <person name="Miyauchi S."/>
            <person name="Serrano A."/>
            <person name="Linde D."/>
            <person name="Babiker R."/>
            <person name="Drula E."/>
            <person name="Ayuso-Fernandez I."/>
            <person name="Pacheco R."/>
            <person name="Padilla G."/>
            <person name="Ferreira P."/>
            <person name="Barriuso J."/>
            <person name="Kellner H."/>
            <person name="Castanera R."/>
            <person name="Alfaro M."/>
            <person name="Ramirez L."/>
            <person name="Pisabarro A.G."/>
            <person name="Kuo A."/>
            <person name="Tritt A."/>
            <person name="Lipzen A."/>
            <person name="He G."/>
            <person name="Yan M."/>
            <person name="Ng V."/>
            <person name="Cullen D."/>
            <person name="Martin F."/>
            <person name="Rosso M.-N."/>
            <person name="Henrissat B."/>
            <person name="Hibbett D."/>
            <person name="Martinez A.T."/>
            <person name="Grigoriev I.V."/>
        </authorList>
    </citation>
    <scope>NUCLEOTIDE SEQUENCE</scope>
    <source>
        <strain evidence="10">MF-IS2</strain>
    </source>
</reference>
<gene>
    <name evidence="10" type="ORF">P691DRAFT_669588</name>
</gene>
<dbReference type="Proteomes" id="UP000807342">
    <property type="component" value="Unassembled WGS sequence"/>
</dbReference>
<evidence type="ECO:0000256" key="4">
    <source>
        <dbReference type="ARBA" id="ARBA00022660"/>
    </source>
</evidence>
<comment type="function">
    <text evidence="9">Component of the ubiquinol-cytochrome c oxidoreductase, a multisubunit transmembrane complex that is part of the mitochondrial electron transport chain which drives oxidative phosphorylation.</text>
</comment>
<keyword evidence="11" id="KW-1185">Reference proteome</keyword>
<evidence type="ECO:0000313" key="11">
    <source>
        <dbReference type="Proteomes" id="UP000807342"/>
    </source>
</evidence>
<dbReference type="PIRSF" id="PIRSF000022">
    <property type="entry name" value="Bc1_14K"/>
    <property type="match status" value="1"/>
</dbReference>
<dbReference type="AlphaFoldDB" id="A0A9P6C4E5"/>
<comment type="subcellular location">
    <subcellularLocation>
        <location evidence="1">Mitochondrion inner membrane</location>
        <topology evidence="1">Peripheral membrane protein</topology>
        <orientation evidence="1">Matrix side</orientation>
    </subcellularLocation>
</comment>
<name>A0A9P6C4E5_9AGAR</name>
<dbReference type="InterPro" id="IPR003197">
    <property type="entry name" value="QCR7"/>
</dbReference>
<dbReference type="GO" id="GO:0045275">
    <property type="term" value="C:respiratory chain complex III"/>
    <property type="evidence" value="ECO:0007669"/>
    <property type="project" value="InterPro"/>
</dbReference>
<comment type="similarity">
    <text evidence="2 9">Belongs to the UQCRB/QCR7 family.</text>
</comment>
<evidence type="ECO:0000256" key="6">
    <source>
        <dbReference type="ARBA" id="ARBA00022982"/>
    </source>
</evidence>
<evidence type="ECO:0000256" key="1">
    <source>
        <dbReference type="ARBA" id="ARBA00004443"/>
    </source>
</evidence>
<keyword evidence="5 9" id="KW-0999">Mitochondrion inner membrane</keyword>
<evidence type="ECO:0000256" key="5">
    <source>
        <dbReference type="ARBA" id="ARBA00022792"/>
    </source>
</evidence>
<evidence type="ECO:0000256" key="7">
    <source>
        <dbReference type="ARBA" id="ARBA00023128"/>
    </source>
</evidence>
<keyword evidence="7 9" id="KW-0496">Mitochondrion</keyword>